<dbReference type="InterPro" id="IPR011009">
    <property type="entry name" value="Kinase-like_dom_sf"/>
</dbReference>
<dbReference type="GO" id="GO:0005829">
    <property type="term" value="C:cytosol"/>
    <property type="evidence" value="ECO:0007669"/>
    <property type="project" value="TreeGrafter"/>
</dbReference>
<dbReference type="HOGENOM" id="CLU_1280531_0_0_1"/>
<dbReference type="STRING" id="36166.T1GNV8"/>
<dbReference type="PROSITE" id="PS50011">
    <property type="entry name" value="PROTEIN_KINASE_DOM"/>
    <property type="match status" value="1"/>
</dbReference>
<proteinExistence type="predicted"/>
<evidence type="ECO:0000313" key="3">
    <source>
        <dbReference type="Proteomes" id="UP000015102"/>
    </source>
</evidence>
<dbReference type="GO" id="GO:0019221">
    <property type="term" value="P:cytokine-mediated signaling pathway"/>
    <property type="evidence" value="ECO:0007669"/>
    <property type="project" value="TreeGrafter"/>
</dbReference>
<dbReference type="PANTHER" id="PTHR45807">
    <property type="entry name" value="TYROSINE-PROTEIN KINASE HOPSCOTCH"/>
    <property type="match status" value="1"/>
</dbReference>
<dbReference type="InterPro" id="IPR051286">
    <property type="entry name" value="JAK"/>
</dbReference>
<dbReference type="SUPFAM" id="SSF56112">
    <property type="entry name" value="Protein kinase-like (PK-like)"/>
    <property type="match status" value="1"/>
</dbReference>
<dbReference type="GO" id="GO:0007259">
    <property type="term" value="P:cell surface receptor signaling pathway via JAK-STAT"/>
    <property type="evidence" value="ECO:0007669"/>
    <property type="project" value="TreeGrafter"/>
</dbReference>
<dbReference type="PANTHER" id="PTHR45807:SF7">
    <property type="entry name" value="TYROSINE-PROTEIN KINASE HOPSCOTCH"/>
    <property type="match status" value="1"/>
</dbReference>
<organism evidence="2 3">
    <name type="scientific">Megaselia scalaris</name>
    <name type="common">Humpbacked fly</name>
    <name type="synonym">Phora scalaris</name>
    <dbReference type="NCBI Taxonomy" id="36166"/>
    <lineage>
        <taxon>Eukaryota</taxon>
        <taxon>Metazoa</taxon>
        <taxon>Ecdysozoa</taxon>
        <taxon>Arthropoda</taxon>
        <taxon>Hexapoda</taxon>
        <taxon>Insecta</taxon>
        <taxon>Pterygota</taxon>
        <taxon>Neoptera</taxon>
        <taxon>Endopterygota</taxon>
        <taxon>Diptera</taxon>
        <taxon>Brachycera</taxon>
        <taxon>Muscomorpha</taxon>
        <taxon>Platypezoidea</taxon>
        <taxon>Phoridae</taxon>
        <taxon>Megaseliini</taxon>
        <taxon>Megaselia</taxon>
    </lineage>
</organism>
<dbReference type="EnsemblMetazoa" id="MESCA005269-RA">
    <property type="protein sequence ID" value="MESCA005269-PA"/>
    <property type="gene ID" value="MESCA005269"/>
</dbReference>
<dbReference type="GO" id="GO:0030154">
    <property type="term" value="P:cell differentiation"/>
    <property type="evidence" value="ECO:0007669"/>
    <property type="project" value="TreeGrafter"/>
</dbReference>
<sequence length="216" mass="24724">KEFDHISDLIKSIETDGDKFCIHPSEYDKPAMLLLCSPNKQLKTKKVVTDVNEADLKVKGGRIFDFHTDLQLYISSKTLLDNGKITEMPADWILSGEKQIKVSVKICNSEANVGDFLKLSNNWSKMYAPEFIKLYGVTLSMPLSMVMEYAPFGQLQQFLQKEKDSIPFCCLLEAVYSLVRAIIYLQENRIVHTEIRCSNLFVTRYEPKSNILVTKL</sequence>
<dbReference type="GO" id="GO:0035556">
    <property type="term" value="P:intracellular signal transduction"/>
    <property type="evidence" value="ECO:0007669"/>
    <property type="project" value="TreeGrafter"/>
</dbReference>
<feature type="domain" description="Protein kinase" evidence="1">
    <location>
        <begin position="74"/>
        <end position="216"/>
    </location>
</feature>
<reference evidence="2" key="2">
    <citation type="submission" date="2015-06" db="UniProtKB">
        <authorList>
            <consortium name="EnsemblMetazoa"/>
        </authorList>
    </citation>
    <scope>IDENTIFICATION</scope>
</reference>
<dbReference type="EMBL" id="CAQQ02086542">
    <property type="status" value="NOT_ANNOTATED_CDS"/>
    <property type="molecule type" value="Genomic_DNA"/>
</dbReference>
<dbReference type="AlphaFoldDB" id="T1GNV8"/>
<dbReference type="Gene3D" id="1.10.510.10">
    <property type="entry name" value="Transferase(Phosphotransferase) domain 1"/>
    <property type="match status" value="1"/>
</dbReference>
<dbReference type="GO" id="GO:0004715">
    <property type="term" value="F:non-membrane spanning protein tyrosine kinase activity"/>
    <property type="evidence" value="ECO:0007669"/>
    <property type="project" value="TreeGrafter"/>
</dbReference>
<protein>
    <recommendedName>
        <fullName evidence="1">Protein kinase domain-containing protein</fullName>
    </recommendedName>
</protein>
<dbReference type="GO" id="GO:0005524">
    <property type="term" value="F:ATP binding"/>
    <property type="evidence" value="ECO:0007669"/>
    <property type="project" value="InterPro"/>
</dbReference>
<dbReference type="Pfam" id="PF07714">
    <property type="entry name" value="PK_Tyr_Ser-Thr"/>
    <property type="match status" value="1"/>
</dbReference>
<name>T1GNV8_MEGSC</name>
<dbReference type="Proteomes" id="UP000015102">
    <property type="component" value="Unassembled WGS sequence"/>
</dbReference>
<evidence type="ECO:0000313" key="2">
    <source>
        <dbReference type="EnsemblMetazoa" id="MESCA005269-PA"/>
    </source>
</evidence>
<dbReference type="InterPro" id="IPR001245">
    <property type="entry name" value="Ser-Thr/Tyr_kinase_cat_dom"/>
</dbReference>
<dbReference type="InterPro" id="IPR000719">
    <property type="entry name" value="Prot_kinase_dom"/>
</dbReference>
<dbReference type="GO" id="GO:0005126">
    <property type="term" value="F:cytokine receptor binding"/>
    <property type="evidence" value="ECO:0007669"/>
    <property type="project" value="TreeGrafter"/>
</dbReference>
<accession>T1GNV8</accession>
<reference evidence="3" key="1">
    <citation type="submission" date="2013-02" db="EMBL/GenBank/DDBJ databases">
        <authorList>
            <person name="Hughes D."/>
        </authorList>
    </citation>
    <scope>NUCLEOTIDE SEQUENCE</scope>
    <source>
        <strain>Durham</strain>
        <strain evidence="3">NC isolate 2 -- Noor lab</strain>
    </source>
</reference>
<keyword evidence="3" id="KW-1185">Reference proteome</keyword>
<evidence type="ECO:0000259" key="1">
    <source>
        <dbReference type="PROSITE" id="PS50011"/>
    </source>
</evidence>